<dbReference type="InterPro" id="IPR001611">
    <property type="entry name" value="Leu-rich_rpt"/>
</dbReference>
<gene>
    <name evidence="15" type="ORF">SI7747_UN021294</name>
</gene>
<dbReference type="PRINTS" id="PR00019">
    <property type="entry name" value="LEURICHRPT"/>
</dbReference>
<dbReference type="Pfam" id="PF00560">
    <property type="entry name" value="LRR_1"/>
    <property type="match status" value="4"/>
</dbReference>
<name>A0ABN7EBS5_SPIIN</name>
<comment type="caution">
    <text evidence="15">The sequence shown here is derived from an EMBL/GenBank/DDBJ whole genome shotgun (WGS) entry which is preliminary data.</text>
</comment>
<evidence type="ECO:0000256" key="1">
    <source>
        <dbReference type="ARBA" id="ARBA00004251"/>
    </source>
</evidence>
<evidence type="ECO:0000256" key="4">
    <source>
        <dbReference type="ARBA" id="ARBA00022614"/>
    </source>
</evidence>
<evidence type="ECO:0000256" key="3">
    <source>
        <dbReference type="ARBA" id="ARBA00022475"/>
    </source>
</evidence>
<dbReference type="EMBL" id="CACRZD030000180">
    <property type="protein sequence ID" value="CAA6674936.1"/>
    <property type="molecule type" value="Genomic_DNA"/>
</dbReference>
<feature type="signal peptide" evidence="13">
    <location>
        <begin position="1"/>
        <end position="33"/>
    </location>
</feature>
<dbReference type="Pfam" id="PF13855">
    <property type="entry name" value="LRR_8"/>
    <property type="match status" value="1"/>
</dbReference>
<evidence type="ECO:0000256" key="11">
    <source>
        <dbReference type="ARBA" id="ARBA00023180"/>
    </source>
</evidence>
<dbReference type="PANTHER" id="PTHR48052:SF94">
    <property type="entry name" value="LEUCINE-RICH REPEAT-CONTAINING N-TERMINAL PLANT-TYPE DOMAIN-CONTAINING PROTEIN"/>
    <property type="match status" value="1"/>
</dbReference>
<accession>A0ABN7EBS5</accession>
<evidence type="ECO:0000259" key="14">
    <source>
        <dbReference type="Pfam" id="PF08263"/>
    </source>
</evidence>
<dbReference type="InterPro" id="IPR013210">
    <property type="entry name" value="LRR_N_plant-typ"/>
</dbReference>
<sequence>MISSPAGGARTLRYIVPGRLILALVIIASSGRGWEVMCCHDEERKALLEIKTSINFPNKGLALPDWGNSTTEVGEDCCQWPGITCDFNTGHVVEIDLYSERSSAKETWSPNLTMLAELGQLKKLNLGLNKMNGGIPEGSLGRLKYLTTYPSHQSFHKGVFAFCLVLFFIAVICNLKNLKLLDLSLNILNGPIPSCLCSLRSLTELDLSYNKLQGDIPSCFGSFQSLAILNLFSNHIESLTELHLSYDACPGNIPHVSATCRKLKYLQLGNRLNGSIPSSMFHNLTELTTLQINSDQLEGTLKFSVFANLSKLKEVDISSGRGLEIDTEAPISWHPSFQLSDLSIQLPTFLWTQKTLETLILMGTSITDTLPIGLFCNSSLSSLDLRNNNISGLFVLPCHNASKNAFEINLSDNHLYGPLPKSIGLFFPKLNIFRIARNELEGPIPSSLTDRELNLLDLSDNHFSGKLPLAFTRNQTIFSYLNVSYNQLQGEILPADAYMPLLQVLIITTTNSLGHFSKVGHSSLLFIIDAGYNHFMENFSQALPLLPYMIVLSLPENRVQGYIPRTLCQMQYLRSLDLSGNNLSGVIPPCLHNISSWRSNIPRDSPIWIDSGPADPTVLLTSKNLARPFKADILYRMTLLDISLNKIHGVIPGEIGKLKGLRSLNLSNNQIQGFIPASIADMNILESLDLSRNRLSGIIPEGMVHLNSLATLSLAFNNLSGIIPNRGQFPTFSKSSFEGNPGLCGIPVEKSCSSNNDGSNVTTDIERMKKTPNHWRIFILFILYSDV</sequence>
<dbReference type="InterPro" id="IPR003591">
    <property type="entry name" value="Leu-rich_rpt_typical-subtyp"/>
</dbReference>
<dbReference type="PANTHER" id="PTHR48052">
    <property type="entry name" value="UNNAMED PRODUCT"/>
    <property type="match status" value="1"/>
</dbReference>
<proteinExistence type="inferred from homology"/>
<dbReference type="Pfam" id="PF08263">
    <property type="entry name" value="LRRNT_2"/>
    <property type="match status" value="1"/>
</dbReference>
<evidence type="ECO:0000256" key="2">
    <source>
        <dbReference type="ARBA" id="ARBA00009592"/>
    </source>
</evidence>
<evidence type="ECO:0000256" key="8">
    <source>
        <dbReference type="ARBA" id="ARBA00022989"/>
    </source>
</evidence>
<keyword evidence="7" id="KW-0677">Repeat</keyword>
<comment type="similarity">
    <text evidence="2">Belongs to the RLP family.</text>
</comment>
<keyword evidence="11" id="KW-0325">Glycoprotein</keyword>
<evidence type="ECO:0000313" key="16">
    <source>
        <dbReference type="Proteomes" id="UP001189122"/>
    </source>
</evidence>
<evidence type="ECO:0000256" key="13">
    <source>
        <dbReference type="SAM" id="SignalP"/>
    </source>
</evidence>
<dbReference type="SUPFAM" id="SSF52058">
    <property type="entry name" value="L domain-like"/>
    <property type="match status" value="2"/>
</dbReference>
<keyword evidence="16" id="KW-1185">Reference proteome</keyword>
<dbReference type="Proteomes" id="UP001189122">
    <property type="component" value="Unassembled WGS sequence"/>
</dbReference>
<evidence type="ECO:0000256" key="5">
    <source>
        <dbReference type="ARBA" id="ARBA00022692"/>
    </source>
</evidence>
<keyword evidence="10" id="KW-0675">Receptor</keyword>
<keyword evidence="5 12" id="KW-0812">Transmembrane</keyword>
<dbReference type="Gene3D" id="3.80.10.10">
    <property type="entry name" value="Ribonuclease Inhibitor"/>
    <property type="match status" value="5"/>
</dbReference>
<feature type="chain" id="PRO_5046414643" description="Leucine-rich repeat-containing N-terminal plant-type domain-containing protein" evidence="13">
    <location>
        <begin position="34"/>
        <end position="787"/>
    </location>
</feature>
<keyword evidence="3" id="KW-1003">Cell membrane</keyword>
<evidence type="ECO:0000256" key="10">
    <source>
        <dbReference type="ARBA" id="ARBA00023170"/>
    </source>
</evidence>
<protein>
    <recommendedName>
        <fullName evidence="14">Leucine-rich repeat-containing N-terminal plant-type domain-containing protein</fullName>
    </recommendedName>
</protein>
<keyword evidence="4" id="KW-0433">Leucine-rich repeat</keyword>
<comment type="subcellular location">
    <subcellularLocation>
        <location evidence="1">Cell membrane</location>
        <topology evidence="1">Single-pass type I membrane protein</topology>
    </subcellularLocation>
</comment>
<dbReference type="InterPro" id="IPR032675">
    <property type="entry name" value="LRR_dom_sf"/>
</dbReference>
<feature type="domain" description="Leucine-rich repeat-containing N-terminal plant-type" evidence="14">
    <location>
        <begin position="40"/>
        <end position="86"/>
    </location>
</feature>
<keyword evidence="8 12" id="KW-1133">Transmembrane helix</keyword>
<evidence type="ECO:0000256" key="9">
    <source>
        <dbReference type="ARBA" id="ARBA00023136"/>
    </source>
</evidence>
<evidence type="ECO:0000256" key="7">
    <source>
        <dbReference type="ARBA" id="ARBA00022737"/>
    </source>
</evidence>
<dbReference type="PROSITE" id="PS51450">
    <property type="entry name" value="LRR"/>
    <property type="match status" value="2"/>
</dbReference>
<evidence type="ECO:0000256" key="6">
    <source>
        <dbReference type="ARBA" id="ARBA00022729"/>
    </source>
</evidence>
<evidence type="ECO:0000256" key="12">
    <source>
        <dbReference type="SAM" id="Phobius"/>
    </source>
</evidence>
<feature type="transmembrane region" description="Helical" evidence="12">
    <location>
        <begin position="158"/>
        <end position="175"/>
    </location>
</feature>
<reference evidence="16" key="1">
    <citation type="journal article" date="2020" name="Sci. Rep.">
        <title>Chromosome-scale genome assembly for the duckweed Spirodela intermedia, integrating cytogenetic maps, PacBio and Oxford Nanopore libraries.</title>
        <authorList>
            <person name="Hoang P.T.N."/>
            <person name="Fiebig A."/>
            <person name="Novak P."/>
            <person name="Macas J."/>
            <person name="Cao H.X."/>
            <person name="Stepanenko A."/>
            <person name="Chen G."/>
            <person name="Borisjuk N."/>
            <person name="Scholz U."/>
            <person name="Schubert I."/>
        </authorList>
    </citation>
    <scope>NUCLEOTIDE SEQUENCE [LARGE SCALE GENOMIC DNA]</scope>
</reference>
<organism evidence="15 16">
    <name type="scientific">Spirodela intermedia</name>
    <name type="common">Intermediate duckweed</name>
    <dbReference type="NCBI Taxonomy" id="51605"/>
    <lineage>
        <taxon>Eukaryota</taxon>
        <taxon>Viridiplantae</taxon>
        <taxon>Streptophyta</taxon>
        <taxon>Embryophyta</taxon>
        <taxon>Tracheophyta</taxon>
        <taxon>Spermatophyta</taxon>
        <taxon>Magnoliopsida</taxon>
        <taxon>Liliopsida</taxon>
        <taxon>Araceae</taxon>
        <taxon>Lemnoideae</taxon>
        <taxon>Spirodela</taxon>
    </lineage>
</organism>
<keyword evidence="9 12" id="KW-0472">Membrane</keyword>
<evidence type="ECO:0000313" key="15">
    <source>
        <dbReference type="EMBL" id="CAA6674936.1"/>
    </source>
</evidence>
<keyword evidence="6 13" id="KW-0732">Signal</keyword>
<dbReference type="SMART" id="SM00369">
    <property type="entry name" value="LRR_TYP"/>
    <property type="match status" value="5"/>
</dbReference>